<dbReference type="InterPro" id="IPR012338">
    <property type="entry name" value="Beta-lactam/transpept-like"/>
</dbReference>
<evidence type="ECO:0000256" key="10">
    <source>
        <dbReference type="ARBA" id="ARBA00022984"/>
    </source>
</evidence>
<sequence length="414" mass="44087">MGRPAILAKGGAAALTVFALCFAFPATSASDSRPKSAPAKNAPVSRPLYVTQAPIVLLKDIDSGAILFSRGANKRFAPASMAKVMTAYVVFDLLKKGELARDKRFTVSETTWKKWNGSTGGSTMFLSPNEKVSVDELLKGLITVSGNDAAAVLAVGIDGSEEAFVKRMNVVAARIGMASSRFGTPNGWPDGGVTKVSAADLVTLADRLIRDHPDGYNRYFSLPKLQHGTSPEGKPIIQPNRNPILGRFEGADGLKTGHTTEAGYCFLGSAKRKGRRLIMVVAGMSSEKARRDEAERLMKWGFDEWEGREILPAGASLGHVDIRKGAFPAVATRTGIAVRMTVPKGYEGGYRAVMRSQAPIAAPVTRGTPVADLVVTPDGLPPQTTPLIAAADVAKAEGGWWSRARTGFYRLTGL</sequence>
<evidence type="ECO:0000259" key="17">
    <source>
        <dbReference type="SMART" id="SM00936"/>
    </source>
</evidence>
<dbReference type="InterPro" id="IPR018044">
    <property type="entry name" value="Peptidase_S11"/>
</dbReference>
<comment type="catalytic activity">
    <reaction evidence="12">
        <text>Preferential cleavage: (Ac)2-L-Lys-D-Ala-|-D-Ala. Also transpeptidation of peptidyl-alanyl moieties that are N-acyl substituents of D-alanine.</text>
        <dbReference type="EC" id="3.4.16.4"/>
    </reaction>
</comment>
<dbReference type="SMART" id="SM00936">
    <property type="entry name" value="PBP5_C"/>
    <property type="match status" value="1"/>
</dbReference>
<feature type="signal peptide" evidence="16">
    <location>
        <begin position="1"/>
        <end position="28"/>
    </location>
</feature>
<dbReference type="RefSeq" id="WP_081997269.1">
    <property type="nucleotide sequence ID" value="NZ_CP009122.1"/>
</dbReference>
<evidence type="ECO:0000256" key="6">
    <source>
        <dbReference type="ARBA" id="ARBA00022670"/>
    </source>
</evidence>
<dbReference type="GO" id="GO:0009252">
    <property type="term" value="P:peptidoglycan biosynthetic process"/>
    <property type="evidence" value="ECO:0007669"/>
    <property type="project" value="UniProtKB-UniPathway"/>
</dbReference>
<dbReference type="InterPro" id="IPR037167">
    <property type="entry name" value="Peptidase_S11_C_sf"/>
</dbReference>
<dbReference type="GO" id="GO:0008360">
    <property type="term" value="P:regulation of cell shape"/>
    <property type="evidence" value="ECO:0007669"/>
    <property type="project" value="UniProtKB-KW"/>
</dbReference>
<evidence type="ECO:0000256" key="15">
    <source>
        <dbReference type="RuleBase" id="RU004016"/>
    </source>
</evidence>
<name>A0A0A7PHI9_9SPHN</name>
<comment type="function">
    <text evidence="1">Removes C-terminal D-alanyl residues from sugar-peptide cell wall precursors.</text>
</comment>
<keyword evidence="11" id="KW-0961">Cell wall biogenesis/degradation</keyword>
<keyword evidence="6" id="KW-0645">Protease</keyword>
<dbReference type="InterPro" id="IPR015956">
    <property type="entry name" value="Peniciliin-bd_prot_C_sf"/>
</dbReference>
<dbReference type="GO" id="GO:0071555">
    <property type="term" value="P:cell wall organization"/>
    <property type="evidence" value="ECO:0007669"/>
    <property type="project" value="UniProtKB-KW"/>
</dbReference>
<keyword evidence="9" id="KW-0133">Cell shape</keyword>
<accession>A0A0A7PHI9</accession>
<evidence type="ECO:0000256" key="11">
    <source>
        <dbReference type="ARBA" id="ARBA00023316"/>
    </source>
</evidence>
<feature type="binding site" evidence="14">
    <location>
        <position position="255"/>
    </location>
    <ligand>
        <name>substrate</name>
    </ligand>
</feature>
<dbReference type="PANTHER" id="PTHR21581:SF6">
    <property type="entry name" value="TRAFFICKING PROTEIN PARTICLE COMPLEX SUBUNIT 12"/>
    <property type="match status" value="1"/>
</dbReference>
<organism evidence="18 19">
    <name type="scientific">Sphingopyxis fribergensis</name>
    <dbReference type="NCBI Taxonomy" id="1515612"/>
    <lineage>
        <taxon>Bacteria</taxon>
        <taxon>Pseudomonadati</taxon>
        <taxon>Pseudomonadota</taxon>
        <taxon>Alphaproteobacteria</taxon>
        <taxon>Sphingomonadales</taxon>
        <taxon>Sphingomonadaceae</taxon>
        <taxon>Sphingopyxis</taxon>
    </lineage>
</organism>
<dbReference type="UniPathway" id="UPA00219"/>
<reference evidence="18 19" key="1">
    <citation type="journal article" date="2015" name="Int. J. Syst. Evol. Microbiol.">
        <title>Description of Sphingopyxis fribergensis sp. nov. - a soil bacterium with the ability to degrade styrene and phenylacetic acid.</title>
        <authorList>
            <person name="Oelschlagel M."/>
            <person name="Ruckert C."/>
            <person name="Kalinowski J."/>
            <person name="Schmidt G."/>
            <person name="Schlomann M."/>
            <person name="Tischler D."/>
        </authorList>
    </citation>
    <scope>NUCLEOTIDE SEQUENCE [LARGE SCALE GENOMIC DNA]</scope>
    <source>
        <strain evidence="18 19">Kp5.2</strain>
    </source>
</reference>
<dbReference type="GO" id="GO:0009002">
    <property type="term" value="F:serine-type D-Ala-D-Ala carboxypeptidase activity"/>
    <property type="evidence" value="ECO:0007669"/>
    <property type="project" value="UniProtKB-EC"/>
</dbReference>
<evidence type="ECO:0000313" key="18">
    <source>
        <dbReference type="EMBL" id="AJA08663.1"/>
    </source>
</evidence>
<evidence type="ECO:0000256" key="8">
    <source>
        <dbReference type="ARBA" id="ARBA00022801"/>
    </source>
</evidence>
<feature type="domain" description="Peptidase S11 D-Ala-D-Ala carboxypeptidase A C-terminal" evidence="17">
    <location>
        <begin position="305"/>
        <end position="395"/>
    </location>
</feature>
<dbReference type="PANTHER" id="PTHR21581">
    <property type="entry name" value="D-ALANYL-D-ALANINE CARBOXYPEPTIDASE"/>
    <property type="match status" value="1"/>
</dbReference>
<keyword evidence="5 18" id="KW-0121">Carboxypeptidase</keyword>
<dbReference type="Gene3D" id="2.60.410.10">
    <property type="entry name" value="D-Ala-D-Ala carboxypeptidase, C-terminal domain"/>
    <property type="match status" value="1"/>
</dbReference>
<dbReference type="EC" id="3.4.16.4" evidence="4"/>
<dbReference type="KEGG" id="sphk:SKP52_08750"/>
<comment type="similarity">
    <text evidence="3 15">Belongs to the peptidase S11 family.</text>
</comment>
<feature type="chain" id="PRO_5002032109" description="serine-type D-Ala-D-Ala carboxypeptidase" evidence="16">
    <location>
        <begin position="29"/>
        <end position="414"/>
    </location>
</feature>
<gene>
    <name evidence="18" type="ORF">SKP52_08750</name>
</gene>
<keyword evidence="19" id="KW-1185">Reference proteome</keyword>
<feature type="active site" description="Acyl-ester intermediate" evidence="13">
    <location>
        <position position="80"/>
    </location>
</feature>
<evidence type="ECO:0000256" key="4">
    <source>
        <dbReference type="ARBA" id="ARBA00012448"/>
    </source>
</evidence>
<evidence type="ECO:0000256" key="9">
    <source>
        <dbReference type="ARBA" id="ARBA00022960"/>
    </source>
</evidence>
<dbReference type="SUPFAM" id="SSF56601">
    <property type="entry name" value="beta-lactamase/transpeptidase-like"/>
    <property type="match status" value="1"/>
</dbReference>
<evidence type="ECO:0000256" key="12">
    <source>
        <dbReference type="ARBA" id="ARBA00034000"/>
    </source>
</evidence>
<evidence type="ECO:0000256" key="14">
    <source>
        <dbReference type="PIRSR" id="PIRSR618044-2"/>
    </source>
</evidence>
<dbReference type="EMBL" id="CP009122">
    <property type="protein sequence ID" value="AJA08663.1"/>
    <property type="molecule type" value="Genomic_DNA"/>
</dbReference>
<dbReference type="SUPFAM" id="SSF69189">
    <property type="entry name" value="Penicillin-binding protein associated domain"/>
    <property type="match status" value="1"/>
</dbReference>
<dbReference type="Pfam" id="PF00768">
    <property type="entry name" value="Peptidase_S11"/>
    <property type="match status" value="1"/>
</dbReference>
<dbReference type="GO" id="GO:0006508">
    <property type="term" value="P:proteolysis"/>
    <property type="evidence" value="ECO:0007669"/>
    <property type="project" value="UniProtKB-KW"/>
</dbReference>
<evidence type="ECO:0000256" key="7">
    <source>
        <dbReference type="ARBA" id="ARBA00022729"/>
    </source>
</evidence>
<evidence type="ECO:0000256" key="13">
    <source>
        <dbReference type="PIRSR" id="PIRSR618044-1"/>
    </source>
</evidence>
<proteinExistence type="inferred from homology"/>
<dbReference type="STRING" id="1515612.SKP52_08750"/>
<evidence type="ECO:0000256" key="1">
    <source>
        <dbReference type="ARBA" id="ARBA00003217"/>
    </source>
</evidence>
<keyword evidence="10" id="KW-0573">Peptidoglycan synthesis</keyword>
<dbReference type="OrthoDB" id="9795979at2"/>
<keyword evidence="8" id="KW-0378">Hydrolase</keyword>
<evidence type="ECO:0000256" key="16">
    <source>
        <dbReference type="SAM" id="SignalP"/>
    </source>
</evidence>
<feature type="active site" evidence="13">
    <location>
        <position position="145"/>
    </location>
</feature>
<dbReference type="InterPro" id="IPR012907">
    <property type="entry name" value="Peptidase_S11_C"/>
</dbReference>
<comment type="pathway">
    <text evidence="2">Cell wall biogenesis; peptidoglycan biosynthesis.</text>
</comment>
<protein>
    <recommendedName>
        <fullName evidence="4">serine-type D-Ala-D-Ala carboxypeptidase</fullName>
        <ecNumber evidence="4">3.4.16.4</ecNumber>
    </recommendedName>
</protein>
<dbReference type="Proteomes" id="UP000030907">
    <property type="component" value="Chromosome"/>
</dbReference>
<dbReference type="AlphaFoldDB" id="A0A0A7PHI9"/>
<feature type="active site" description="Proton acceptor" evidence="13">
    <location>
        <position position="83"/>
    </location>
</feature>
<evidence type="ECO:0000256" key="2">
    <source>
        <dbReference type="ARBA" id="ARBA00004752"/>
    </source>
</evidence>
<evidence type="ECO:0000313" key="19">
    <source>
        <dbReference type="Proteomes" id="UP000030907"/>
    </source>
</evidence>
<dbReference type="HOGENOM" id="CLU_027070_8_1_5"/>
<keyword evidence="7 16" id="KW-0732">Signal</keyword>
<dbReference type="Pfam" id="PF07943">
    <property type="entry name" value="PBP5_C"/>
    <property type="match status" value="1"/>
</dbReference>
<dbReference type="PRINTS" id="PR00725">
    <property type="entry name" value="DADACBPTASE1"/>
</dbReference>
<dbReference type="Gene3D" id="3.40.710.10">
    <property type="entry name" value="DD-peptidase/beta-lactamase superfamily"/>
    <property type="match status" value="1"/>
</dbReference>
<evidence type="ECO:0000256" key="3">
    <source>
        <dbReference type="ARBA" id="ARBA00007164"/>
    </source>
</evidence>
<dbReference type="InterPro" id="IPR001967">
    <property type="entry name" value="Peptidase_S11_N"/>
</dbReference>
<evidence type="ECO:0000256" key="5">
    <source>
        <dbReference type="ARBA" id="ARBA00022645"/>
    </source>
</evidence>